<sequence length="37" mass="3940">MNGVRNAAALPVVDPLDEPAAPLPRISPVRRHLPIAD</sequence>
<evidence type="ECO:0000313" key="3">
    <source>
        <dbReference type="Proteomes" id="UP000186004"/>
    </source>
</evidence>
<proteinExistence type="predicted"/>
<evidence type="ECO:0000256" key="1">
    <source>
        <dbReference type="SAM" id="MobiDB-lite"/>
    </source>
</evidence>
<accession>A0A1N7FV54</accession>
<feature type="region of interest" description="Disordered" evidence="1">
    <location>
        <begin position="1"/>
        <end position="24"/>
    </location>
</feature>
<organism evidence="2 3">
    <name type="scientific">Micromonospora avicenniae</name>
    <dbReference type="NCBI Taxonomy" id="1198245"/>
    <lineage>
        <taxon>Bacteria</taxon>
        <taxon>Bacillati</taxon>
        <taxon>Actinomycetota</taxon>
        <taxon>Actinomycetes</taxon>
        <taxon>Micromonosporales</taxon>
        <taxon>Micromonosporaceae</taxon>
        <taxon>Micromonospora</taxon>
    </lineage>
</organism>
<keyword evidence="3" id="KW-1185">Reference proteome</keyword>
<dbReference type="EMBL" id="FTNF01000052">
    <property type="protein sequence ID" value="SIS04201.1"/>
    <property type="molecule type" value="Genomic_DNA"/>
</dbReference>
<dbReference type="STRING" id="1198245.SAMN05444858_1522"/>
<protein>
    <submittedName>
        <fullName evidence="2">Uncharacterized protein</fullName>
    </submittedName>
</protein>
<dbReference type="Proteomes" id="UP000186004">
    <property type="component" value="Unassembled WGS sequence"/>
</dbReference>
<dbReference type="AlphaFoldDB" id="A0A1N7FV54"/>
<gene>
    <name evidence="2" type="ORF">SAMN05444858_1522</name>
</gene>
<reference evidence="2 3" key="1">
    <citation type="submission" date="2017-01" db="EMBL/GenBank/DDBJ databases">
        <authorList>
            <person name="Mah S.A."/>
            <person name="Swanson W.J."/>
            <person name="Moy G.W."/>
            <person name="Vacquier V.D."/>
        </authorList>
    </citation>
    <scope>NUCLEOTIDE SEQUENCE [LARGE SCALE GENOMIC DNA]</scope>
    <source>
        <strain evidence="2 3">DSM 45758</strain>
    </source>
</reference>
<evidence type="ECO:0000313" key="2">
    <source>
        <dbReference type="EMBL" id="SIS04201.1"/>
    </source>
</evidence>
<name>A0A1N7FV54_9ACTN</name>